<reference evidence="2 3" key="1">
    <citation type="submission" date="2020-08" db="EMBL/GenBank/DDBJ databases">
        <title>Whole genome shotgun sequence of Actinoplanes ianthinogenes NBRC 13996.</title>
        <authorList>
            <person name="Komaki H."/>
            <person name="Tamura T."/>
        </authorList>
    </citation>
    <scope>NUCLEOTIDE SEQUENCE [LARGE SCALE GENOMIC DNA]</scope>
    <source>
        <strain evidence="2 3">NBRC 13996</strain>
    </source>
</reference>
<evidence type="ECO:0000313" key="2">
    <source>
        <dbReference type="EMBL" id="BCJ47892.1"/>
    </source>
</evidence>
<keyword evidence="3" id="KW-1185">Reference proteome</keyword>
<keyword evidence="1" id="KW-0812">Transmembrane</keyword>
<feature type="transmembrane region" description="Helical" evidence="1">
    <location>
        <begin position="26"/>
        <end position="43"/>
    </location>
</feature>
<protein>
    <submittedName>
        <fullName evidence="2">DUF805 domain-containing protein</fullName>
    </submittedName>
</protein>
<dbReference type="RefSeq" id="WP_189330242.1">
    <property type="nucleotide sequence ID" value="NZ_AP023356.1"/>
</dbReference>
<gene>
    <name evidence="2" type="ORF">Aiant_85490</name>
</gene>
<name>A0ABN6CRS0_9ACTN</name>
<feature type="transmembrane region" description="Helical" evidence="1">
    <location>
        <begin position="55"/>
        <end position="74"/>
    </location>
</feature>
<dbReference type="EMBL" id="AP023356">
    <property type="protein sequence ID" value="BCJ47892.1"/>
    <property type="molecule type" value="Genomic_DNA"/>
</dbReference>
<proteinExistence type="predicted"/>
<dbReference type="Pfam" id="PF05656">
    <property type="entry name" value="DUF805"/>
    <property type="match status" value="1"/>
</dbReference>
<dbReference type="Proteomes" id="UP000676967">
    <property type="component" value="Chromosome"/>
</dbReference>
<dbReference type="InterPro" id="IPR008523">
    <property type="entry name" value="DUF805"/>
</dbReference>
<evidence type="ECO:0000256" key="1">
    <source>
        <dbReference type="SAM" id="Phobius"/>
    </source>
</evidence>
<feature type="transmembrane region" description="Helical" evidence="1">
    <location>
        <begin position="86"/>
        <end position="107"/>
    </location>
</feature>
<keyword evidence="1" id="KW-1133">Transmembrane helix</keyword>
<accession>A0ABN6CRS0</accession>
<evidence type="ECO:0000313" key="3">
    <source>
        <dbReference type="Proteomes" id="UP000676967"/>
    </source>
</evidence>
<dbReference type="PANTHER" id="PTHR34980">
    <property type="entry name" value="INNER MEMBRANE PROTEIN-RELATED-RELATED"/>
    <property type="match status" value="1"/>
</dbReference>
<dbReference type="PANTHER" id="PTHR34980:SF2">
    <property type="entry name" value="INNER MEMBRANE PROTEIN YHAH-RELATED"/>
    <property type="match status" value="1"/>
</dbReference>
<organism evidence="2 3">
    <name type="scientific">Actinoplanes ianthinogenes</name>
    <dbReference type="NCBI Taxonomy" id="122358"/>
    <lineage>
        <taxon>Bacteria</taxon>
        <taxon>Bacillati</taxon>
        <taxon>Actinomycetota</taxon>
        <taxon>Actinomycetes</taxon>
        <taxon>Micromonosporales</taxon>
        <taxon>Micromonosporaceae</taxon>
        <taxon>Actinoplanes</taxon>
    </lineage>
</organism>
<sequence length="126" mass="14120">MSFLSAVRSSLTQYVGFRGRARRSEFWWFTLFSFLISLVASVLDLRLGTESMWDNGPVSIIVSIGLFLPSLAVTVRRLHDTDRSGWWLLACFVPLVGFLVMLVFLVLDGGFETNRFGVSPKVTAVP</sequence>
<keyword evidence="1" id="KW-0472">Membrane</keyword>